<proteinExistence type="predicted"/>
<accession>A0ABN3GWB9</accession>
<sequence>MESSPALQRIGNVPARVWLGLVLLVVALVFILQNRASTRIEVFTLSISAPLWLILVIAVAVGVLIGILLPGRRTR</sequence>
<dbReference type="Proteomes" id="UP001501218">
    <property type="component" value="Unassembled WGS sequence"/>
</dbReference>
<name>A0ABN3GWB9_9PSEU</name>
<evidence type="ECO:0000313" key="3">
    <source>
        <dbReference type="Proteomes" id="UP001501218"/>
    </source>
</evidence>
<reference evidence="2 3" key="1">
    <citation type="journal article" date="2019" name="Int. J. Syst. Evol. Microbiol.">
        <title>The Global Catalogue of Microorganisms (GCM) 10K type strain sequencing project: providing services to taxonomists for standard genome sequencing and annotation.</title>
        <authorList>
            <consortium name="The Broad Institute Genomics Platform"/>
            <consortium name="The Broad Institute Genome Sequencing Center for Infectious Disease"/>
            <person name="Wu L."/>
            <person name="Ma J."/>
        </authorList>
    </citation>
    <scope>NUCLEOTIDE SEQUENCE [LARGE SCALE GENOMIC DNA]</scope>
    <source>
        <strain evidence="2 3">JCM 16221</strain>
    </source>
</reference>
<gene>
    <name evidence="2" type="ORF">GCM10009854_48140</name>
</gene>
<comment type="caution">
    <text evidence="2">The sequence shown here is derived from an EMBL/GenBank/DDBJ whole genome shotgun (WGS) entry which is preliminary data.</text>
</comment>
<organism evidence="2 3">
    <name type="scientific">Saccharopolyspora halophila</name>
    <dbReference type="NCBI Taxonomy" id="405551"/>
    <lineage>
        <taxon>Bacteria</taxon>
        <taxon>Bacillati</taxon>
        <taxon>Actinomycetota</taxon>
        <taxon>Actinomycetes</taxon>
        <taxon>Pseudonocardiales</taxon>
        <taxon>Pseudonocardiaceae</taxon>
        <taxon>Saccharopolyspora</taxon>
    </lineage>
</organism>
<protein>
    <recommendedName>
        <fullName evidence="4">Lipopolysaccharide assembly protein A domain-containing protein</fullName>
    </recommendedName>
</protein>
<feature type="transmembrane region" description="Helical" evidence="1">
    <location>
        <begin position="51"/>
        <end position="69"/>
    </location>
</feature>
<evidence type="ECO:0008006" key="4">
    <source>
        <dbReference type="Google" id="ProtNLM"/>
    </source>
</evidence>
<keyword evidence="1" id="KW-1133">Transmembrane helix</keyword>
<keyword evidence="1" id="KW-0472">Membrane</keyword>
<dbReference type="EMBL" id="BAAARA010000024">
    <property type="protein sequence ID" value="GAA2362852.1"/>
    <property type="molecule type" value="Genomic_DNA"/>
</dbReference>
<keyword evidence="3" id="KW-1185">Reference proteome</keyword>
<evidence type="ECO:0000313" key="2">
    <source>
        <dbReference type="EMBL" id="GAA2362852.1"/>
    </source>
</evidence>
<feature type="transmembrane region" description="Helical" evidence="1">
    <location>
        <begin position="12"/>
        <end position="31"/>
    </location>
</feature>
<keyword evidence="1" id="KW-0812">Transmembrane</keyword>
<dbReference type="RefSeq" id="WP_344137520.1">
    <property type="nucleotide sequence ID" value="NZ_BAAARA010000024.1"/>
</dbReference>
<evidence type="ECO:0000256" key="1">
    <source>
        <dbReference type="SAM" id="Phobius"/>
    </source>
</evidence>